<evidence type="ECO:0000256" key="2">
    <source>
        <dbReference type="ARBA" id="ARBA00006476"/>
    </source>
</evidence>
<feature type="compositionally biased region" description="Low complexity" evidence="8">
    <location>
        <begin position="347"/>
        <end position="368"/>
    </location>
</feature>
<evidence type="ECO:0000256" key="8">
    <source>
        <dbReference type="SAM" id="MobiDB-lite"/>
    </source>
</evidence>
<feature type="transmembrane region" description="Helical" evidence="9">
    <location>
        <begin position="130"/>
        <end position="149"/>
    </location>
</feature>
<evidence type="ECO:0000256" key="4">
    <source>
        <dbReference type="ARBA" id="ARBA00022989"/>
    </source>
</evidence>
<evidence type="ECO:0000313" key="11">
    <source>
        <dbReference type="EMBL" id="TRY99469.1"/>
    </source>
</evidence>
<protein>
    <recommendedName>
        <fullName evidence="10">MARVEL domain-containing protein</fullName>
    </recommendedName>
</protein>
<feature type="transmembrane region" description="Helical" evidence="9">
    <location>
        <begin position="504"/>
        <end position="522"/>
    </location>
</feature>
<proteinExistence type="inferred from homology"/>
<organism evidence="11 12">
    <name type="scientific">Danionella cerebrum</name>
    <dbReference type="NCBI Taxonomy" id="2873325"/>
    <lineage>
        <taxon>Eukaryota</taxon>
        <taxon>Metazoa</taxon>
        <taxon>Chordata</taxon>
        <taxon>Craniata</taxon>
        <taxon>Vertebrata</taxon>
        <taxon>Euteleostomi</taxon>
        <taxon>Actinopterygii</taxon>
        <taxon>Neopterygii</taxon>
        <taxon>Teleostei</taxon>
        <taxon>Ostariophysi</taxon>
        <taxon>Cypriniformes</taxon>
        <taxon>Danionidae</taxon>
        <taxon>Danioninae</taxon>
        <taxon>Danionella</taxon>
    </lineage>
</organism>
<comment type="subcellular location">
    <subcellularLocation>
        <location evidence="1">Membrane</location>
        <topology evidence="1">Multi-pass membrane protein</topology>
    </subcellularLocation>
</comment>
<dbReference type="OrthoDB" id="10006326at2759"/>
<feature type="transmembrane region" description="Helical" evidence="9">
    <location>
        <begin position="529"/>
        <end position="549"/>
    </location>
</feature>
<dbReference type="STRING" id="623744.A0A553RBB3"/>
<evidence type="ECO:0000256" key="5">
    <source>
        <dbReference type="ARBA" id="ARBA00023136"/>
    </source>
</evidence>
<dbReference type="PANTHER" id="PTHR10306:SF32">
    <property type="entry name" value="SYNAPTOPHYSIN B"/>
    <property type="match status" value="1"/>
</dbReference>
<dbReference type="GO" id="GO:0048786">
    <property type="term" value="C:presynaptic active zone"/>
    <property type="evidence" value="ECO:0007669"/>
    <property type="project" value="TreeGrafter"/>
</dbReference>
<dbReference type="InterPro" id="IPR001285">
    <property type="entry name" value="Synaptophysin/porin"/>
</dbReference>
<feature type="transmembrane region" description="Helical" evidence="9">
    <location>
        <begin position="569"/>
        <end position="591"/>
    </location>
</feature>
<gene>
    <name evidence="11" type="ORF">DNTS_023004</name>
</gene>
<comment type="similarity">
    <text evidence="2">Belongs to the synaptophysin/synaptobrevin family.</text>
</comment>
<dbReference type="EMBL" id="SRMA01025069">
    <property type="protein sequence ID" value="TRY99469.1"/>
    <property type="molecule type" value="Genomic_DNA"/>
</dbReference>
<dbReference type="InterPro" id="IPR008253">
    <property type="entry name" value="Marvel"/>
</dbReference>
<dbReference type="Pfam" id="PF01284">
    <property type="entry name" value="MARVEL"/>
    <property type="match status" value="1"/>
</dbReference>
<name>A0A553RBB3_9TELE</name>
<feature type="domain" description="MARVEL" evidence="10">
    <location>
        <begin position="498"/>
        <end position="618"/>
    </location>
</feature>
<evidence type="ECO:0000256" key="3">
    <source>
        <dbReference type="ARBA" id="ARBA00022692"/>
    </source>
</evidence>
<feature type="transmembrane region" description="Helical" evidence="9">
    <location>
        <begin position="240"/>
        <end position="260"/>
    </location>
</feature>
<evidence type="ECO:0000256" key="9">
    <source>
        <dbReference type="SAM" id="Phobius"/>
    </source>
</evidence>
<keyword evidence="12" id="KW-1185">Reference proteome</keyword>
<evidence type="ECO:0000256" key="6">
    <source>
        <dbReference type="ARBA" id="ARBA00023180"/>
    </source>
</evidence>
<dbReference type="AlphaFoldDB" id="A0A553RBB3"/>
<feature type="domain" description="MARVEL" evidence="10">
    <location>
        <begin position="119"/>
        <end position="326"/>
    </location>
</feature>
<keyword evidence="5 7" id="KW-0472">Membrane</keyword>
<keyword evidence="3 7" id="KW-0812">Transmembrane</keyword>
<accession>A0A553RBB3</accession>
<dbReference type="PROSITE" id="PS51225">
    <property type="entry name" value="MARVEL"/>
    <property type="match status" value="2"/>
</dbReference>
<dbReference type="PANTHER" id="PTHR10306">
    <property type="entry name" value="SYNAPTOPHYSIN"/>
    <property type="match status" value="1"/>
</dbReference>
<feature type="transmembrane region" description="Helical" evidence="9">
    <location>
        <begin position="205"/>
        <end position="228"/>
    </location>
</feature>
<dbReference type="PRINTS" id="PR00220">
    <property type="entry name" value="SYNAPTOPHYSN"/>
</dbReference>
<sequence>MSARICRAVSDPDVAVLRSASSSLILLSATRRGGRDGCGQPECLSTCHATTALPALPNITLRSVQQSDHSSKTLARVSGSVCSSHTERSEMTDGDAVCFTPALCAFILQTKSVPRSISVREGKGHALDQGCLFFAIFAFSTCGGYSGVFRMSVECKNRSESDLNIEVEFGYPFRLHQVWFDAPTCKGPEPERLFLVGDNSSSAEFFVTIAVFSFLYSMAAASVYIFLLEKYREGSKGAQADFVVTAVFTFMWLICSAAWAKGLSDVKRATDPDDVINLIPACDREENRCKEIHEPVMSGLNTSVVGNLWFIFKETGWMAAFAGTYMPSAEKQPAPDSFGQGYGQEGFGQDPYSGSQGGYQPDYGQQDGYEGGGYNQNTYGQGEPTSFSNEISLLKPLSDPLARPAVSNGFKGKWGGGVQAHIFRIINNIINQFKKTMDPGGISRESPAKLEQVANAPALRRVAFPSSGSQRRNNRLQEKMAETDGSPLAGCLEKLKSYVRTRKGTILGAEILISFIILICYAASYYGGYTAVAICEMIFAIIFFVIYMMELDKQFLVVNWMWSDLFRAIIGAGLYLITSLICVIGGAGDGARIAGGDQFRKPLYGEFLPAVYPLFKSSPYLSLNRSLRIQQFFKKTLATNAMPNLRHRLKPPSPTQH</sequence>
<dbReference type="GO" id="GO:0030672">
    <property type="term" value="C:synaptic vesicle membrane"/>
    <property type="evidence" value="ECO:0007669"/>
    <property type="project" value="TreeGrafter"/>
</dbReference>
<feature type="region of interest" description="Disordered" evidence="8">
    <location>
        <begin position="332"/>
        <end position="386"/>
    </location>
</feature>
<dbReference type="Proteomes" id="UP000316079">
    <property type="component" value="Unassembled WGS sequence"/>
</dbReference>
<reference evidence="11 12" key="1">
    <citation type="journal article" date="2019" name="Sci. Data">
        <title>Hybrid genome assembly and annotation of Danionella translucida.</title>
        <authorList>
            <person name="Kadobianskyi M."/>
            <person name="Schulze L."/>
            <person name="Schuelke M."/>
            <person name="Judkewitz B."/>
        </authorList>
    </citation>
    <scope>NUCLEOTIDE SEQUENCE [LARGE SCALE GENOMIC DNA]</scope>
    <source>
        <strain evidence="11 12">Bolton</strain>
    </source>
</reference>
<keyword evidence="6" id="KW-0325">Glycoprotein</keyword>
<evidence type="ECO:0000259" key="10">
    <source>
        <dbReference type="PROSITE" id="PS51225"/>
    </source>
</evidence>
<evidence type="ECO:0000313" key="12">
    <source>
        <dbReference type="Proteomes" id="UP000316079"/>
    </source>
</evidence>
<keyword evidence="4 9" id="KW-1133">Transmembrane helix</keyword>
<evidence type="ECO:0000256" key="1">
    <source>
        <dbReference type="ARBA" id="ARBA00004141"/>
    </source>
</evidence>
<evidence type="ECO:0000256" key="7">
    <source>
        <dbReference type="PROSITE-ProRule" id="PRU00581"/>
    </source>
</evidence>
<comment type="caution">
    <text evidence="11">The sequence shown here is derived from an EMBL/GenBank/DDBJ whole genome shotgun (WGS) entry which is preliminary data.</text>
</comment>